<dbReference type="InterPro" id="IPR014757">
    <property type="entry name" value="Tscrpt_reg_IclR_C"/>
</dbReference>
<evidence type="ECO:0000313" key="7">
    <source>
        <dbReference type="Proteomes" id="UP001500842"/>
    </source>
</evidence>
<evidence type="ECO:0000256" key="1">
    <source>
        <dbReference type="ARBA" id="ARBA00023015"/>
    </source>
</evidence>
<dbReference type="PROSITE" id="PS51077">
    <property type="entry name" value="HTH_ICLR"/>
    <property type="match status" value="1"/>
</dbReference>
<name>A0ABN2ADY3_9ACTN</name>
<dbReference type="InterPro" id="IPR005471">
    <property type="entry name" value="Tscrpt_reg_IclR_N"/>
</dbReference>
<keyword evidence="2" id="KW-0238">DNA-binding</keyword>
<dbReference type="EMBL" id="BAAAOR010000014">
    <property type="protein sequence ID" value="GAA1515415.1"/>
    <property type="molecule type" value="Genomic_DNA"/>
</dbReference>
<reference evidence="6 7" key="1">
    <citation type="journal article" date="2019" name="Int. J. Syst. Evol. Microbiol.">
        <title>The Global Catalogue of Microorganisms (GCM) 10K type strain sequencing project: providing services to taxonomists for standard genome sequencing and annotation.</title>
        <authorList>
            <consortium name="The Broad Institute Genomics Platform"/>
            <consortium name="The Broad Institute Genome Sequencing Center for Infectious Disease"/>
            <person name="Wu L."/>
            <person name="Ma J."/>
        </authorList>
    </citation>
    <scope>NUCLEOTIDE SEQUENCE [LARGE SCALE GENOMIC DNA]</scope>
    <source>
        <strain evidence="6 7">JCM 14942</strain>
    </source>
</reference>
<feature type="domain" description="IclR-ED" evidence="5">
    <location>
        <begin position="74"/>
        <end position="257"/>
    </location>
</feature>
<evidence type="ECO:0000313" key="6">
    <source>
        <dbReference type="EMBL" id="GAA1515415.1"/>
    </source>
</evidence>
<dbReference type="SMART" id="SM00346">
    <property type="entry name" value="HTH_ICLR"/>
    <property type="match status" value="1"/>
</dbReference>
<dbReference type="RefSeq" id="WP_181410649.1">
    <property type="nucleotide sequence ID" value="NZ_CP041146.1"/>
</dbReference>
<proteinExistence type="predicted"/>
<organism evidence="6 7">
    <name type="scientific">Nocardioides humi</name>
    <dbReference type="NCBI Taxonomy" id="449461"/>
    <lineage>
        <taxon>Bacteria</taxon>
        <taxon>Bacillati</taxon>
        <taxon>Actinomycetota</taxon>
        <taxon>Actinomycetes</taxon>
        <taxon>Propionibacteriales</taxon>
        <taxon>Nocardioidaceae</taxon>
        <taxon>Nocardioides</taxon>
    </lineage>
</organism>
<dbReference type="PANTHER" id="PTHR30136">
    <property type="entry name" value="HELIX-TURN-HELIX TRANSCRIPTIONAL REGULATOR, ICLR FAMILY"/>
    <property type="match status" value="1"/>
</dbReference>
<dbReference type="PANTHER" id="PTHR30136:SF7">
    <property type="entry name" value="HTH-TYPE TRANSCRIPTIONAL REGULATOR KDGR-RELATED"/>
    <property type="match status" value="1"/>
</dbReference>
<keyword evidence="1" id="KW-0805">Transcription regulation</keyword>
<keyword evidence="7" id="KW-1185">Reference proteome</keyword>
<evidence type="ECO:0000256" key="3">
    <source>
        <dbReference type="ARBA" id="ARBA00023163"/>
    </source>
</evidence>
<dbReference type="Pfam" id="PF09339">
    <property type="entry name" value="HTH_IclR"/>
    <property type="match status" value="1"/>
</dbReference>
<dbReference type="InterPro" id="IPR036390">
    <property type="entry name" value="WH_DNA-bd_sf"/>
</dbReference>
<dbReference type="InterPro" id="IPR029016">
    <property type="entry name" value="GAF-like_dom_sf"/>
</dbReference>
<dbReference type="SUPFAM" id="SSF55781">
    <property type="entry name" value="GAF domain-like"/>
    <property type="match status" value="1"/>
</dbReference>
<gene>
    <name evidence="6" type="ORF">GCM10009788_19710</name>
</gene>
<dbReference type="Proteomes" id="UP001500842">
    <property type="component" value="Unassembled WGS sequence"/>
</dbReference>
<evidence type="ECO:0000259" key="4">
    <source>
        <dbReference type="PROSITE" id="PS51077"/>
    </source>
</evidence>
<dbReference type="Gene3D" id="1.10.10.10">
    <property type="entry name" value="Winged helix-like DNA-binding domain superfamily/Winged helix DNA-binding domain"/>
    <property type="match status" value="1"/>
</dbReference>
<dbReference type="InterPro" id="IPR050707">
    <property type="entry name" value="HTH_MetabolicPath_Reg"/>
</dbReference>
<dbReference type="Gene3D" id="3.30.450.40">
    <property type="match status" value="1"/>
</dbReference>
<feature type="domain" description="HTH iclR-type" evidence="4">
    <location>
        <begin position="11"/>
        <end position="73"/>
    </location>
</feature>
<sequence length="265" mass="27951">MPPVTGGSSRPGALLHGLAVLDMFAMDRQSVTAAEISRELGIHKSTAFRIAANLVLAGYLVAVNDGPGFRLSGKLSRLGAIASADIDLSTAALEHVRELVEETGETCHVGVLEGHEAVTVVLVDGSYSVRLHSWVGKRSDAYSTAMGKVLLAGLSEATLDMLLPGKKLHAKTDHTIGTVAELKEQLAHVRHHGFALDDEELELGLRCVAAPVVDHRGHVVAALTIAGASSRLTMARIDSYVEQVKEYAARISSTLGAVVTPPEVS</sequence>
<accession>A0ABN2ADY3</accession>
<comment type="caution">
    <text evidence="6">The sequence shown here is derived from an EMBL/GenBank/DDBJ whole genome shotgun (WGS) entry which is preliminary data.</text>
</comment>
<evidence type="ECO:0000256" key="2">
    <source>
        <dbReference type="ARBA" id="ARBA00023125"/>
    </source>
</evidence>
<evidence type="ECO:0000259" key="5">
    <source>
        <dbReference type="PROSITE" id="PS51078"/>
    </source>
</evidence>
<dbReference type="PROSITE" id="PS51078">
    <property type="entry name" value="ICLR_ED"/>
    <property type="match status" value="1"/>
</dbReference>
<dbReference type="InterPro" id="IPR036388">
    <property type="entry name" value="WH-like_DNA-bd_sf"/>
</dbReference>
<dbReference type="SUPFAM" id="SSF46785">
    <property type="entry name" value="Winged helix' DNA-binding domain"/>
    <property type="match status" value="1"/>
</dbReference>
<protein>
    <submittedName>
        <fullName evidence="6">IclR family transcriptional regulator</fullName>
    </submittedName>
</protein>
<dbReference type="Pfam" id="PF01614">
    <property type="entry name" value="IclR_C"/>
    <property type="match status" value="1"/>
</dbReference>
<keyword evidence="3" id="KW-0804">Transcription</keyword>